<dbReference type="GeneID" id="90542610"/>
<organism evidence="1 2">
    <name type="scientific">Vairimorpha necatrix</name>
    <dbReference type="NCBI Taxonomy" id="6039"/>
    <lineage>
        <taxon>Eukaryota</taxon>
        <taxon>Fungi</taxon>
        <taxon>Fungi incertae sedis</taxon>
        <taxon>Microsporidia</taxon>
        <taxon>Nosematidae</taxon>
        <taxon>Vairimorpha</taxon>
    </lineage>
</organism>
<reference evidence="1" key="1">
    <citation type="journal article" date="2024" name="BMC Genomics">
        <title>Functional annotation of a divergent genome using sequence and structure-based similarity.</title>
        <authorList>
            <person name="Svedberg D."/>
            <person name="Winiger R.R."/>
            <person name="Berg A."/>
            <person name="Sharma H."/>
            <person name="Tellgren-Roth C."/>
            <person name="Debrunner-Vossbrinck B.A."/>
            <person name="Vossbrinck C.R."/>
            <person name="Barandun J."/>
        </authorList>
    </citation>
    <scope>NUCLEOTIDE SEQUENCE</scope>
    <source>
        <strain evidence="1">Illinois isolate</strain>
    </source>
</reference>
<dbReference type="KEGG" id="vnx:VNE69_10128"/>
<dbReference type="RefSeq" id="XP_065330923.1">
    <property type="nucleotide sequence ID" value="XM_065474851.1"/>
</dbReference>
<evidence type="ECO:0000313" key="2">
    <source>
        <dbReference type="Proteomes" id="UP001334084"/>
    </source>
</evidence>
<proteinExistence type="predicted"/>
<dbReference type="Proteomes" id="UP001334084">
    <property type="component" value="Chromosome 10"/>
</dbReference>
<protein>
    <submittedName>
        <fullName evidence="1">Origin recognition complex subunit 4 (ORC4)</fullName>
    </submittedName>
</protein>
<name>A0AAX4JFX0_9MICR</name>
<sequence>MDSFISHIFNQDIISSIKYLHQNSNILLISTDIFILQNALSIFKAHFQSLNYNIEDIKTKKDIKDKSLIIIKLDTNNPLLYYYLDLSNIKKCKVIFYTQNILAIDNMEKRVRSRFSNQICLLRSLSLSEYLSYYKYLIYKTNITRKTTGRPKRSAAVQTNTKLRSKKKIKDSKHILNSILEDDKHTLNLILEDDKHTIINSILQDQMPISNDEFVRKMLSQEYLDLLSREYESNRDINNLVNIFYRLKHDISPFTLNSMLNILNIPHLAILLMSCTRKVLFNDVVREFRKFIITCKELKKLRDDEIFEAYCELVEYNLINEKGNILINETCVRRFINMTGKPNYLKNLLNKKII</sequence>
<gene>
    <name evidence="1" type="ORF">VNE69_10128</name>
</gene>
<accession>A0AAX4JFX0</accession>
<dbReference type="AlphaFoldDB" id="A0AAX4JFX0"/>
<evidence type="ECO:0000313" key="1">
    <source>
        <dbReference type="EMBL" id="WUR04778.1"/>
    </source>
</evidence>
<dbReference type="EMBL" id="CP142735">
    <property type="protein sequence ID" value="WUR04778.1"/>
    <property type="molecule type" value="Genomic_DNA"/>
</dbReference>
<keyword evidence="2" id="KW-1185">Reference proteome</keyword>